<evidence type="ECO:0000256" key="15">
    <source>
        <dbReference type="ARBA" id="ARBA00023180"/>
    </source>
</evidence>
<evidence type="ECO:0000256" key="3">
    <source>
        <dbReference type="ARBA" id="ARBA00022536"/>
    </source>
</evidence>
<dbReference type="InterPro" id="IPR001881">
    <property type="entry name" value="EGF-like_Ca-bd_dom"/>
</dbReference>
<dbReference type="EMBL" id="BPVZ01000012">
    <property type="protein sequence ID" value="GKU98415.1"/>
    <property type="molecule type" value="Genomic_DNA"/>
</dbReference>
<dbReference type="SMART" id="SM00220">
    <property type="entry name" value="S_TKc"/>
    <property type="match status" value="1"/>
</dbReference>
<evidence type="ECO:0000256" key="7">
    <source>
        <dbReference type="ARBA" id="ARBA00022729"/>
    </source>
</evidence>
<evidence type="ECO:0000313" key="25">
    <source>
        <dbReference type="Proteomes" id="UP001054252"/>
    </source>
</evidence>
<dbReference type="GO" id="GO:0030247">
    <property type="term" value="F:polysaccharide binding"/>
    <property type="evidence" value="ECO:0007669"/>
    <property type="project" value="InterPro"/>
</dbReference>
<organism evidence="24 25">
    <name type="scientific">Rubroshorea leprosula</name>
    <dbReference type="NCBI Taxonomy" id="152421"/>
    <lineage>
        <taxon>Eukaryota</taxon>
        <taxon>Viridiplantae</taxon>
        <taxon>Streptophyta</taxon>
        <taxon>Embryophyta</taxon>
        <taxon>Tracheophyta</taxon>
        <taxon>Spermatophyta</taxon>
        <taxon>Magnoliopsida</taxon>
        <taxon>eudicotyledons</taxon>
        <taxon>Gunneridae</taxon>
        <taxon>Pentapetalae</taxon>
        <taxon>rosids</taxon>
        <taxon>malvids</taxon>
        <taxon>Malvales</taxon>
        <taxon>Dipterocarpaceae</taxon>
        <taxon>Rubroshorea</taxon>
    </lineage>
</organism>
<reference evidence="24 25" key="1">
    <citation type="journal article" date="2021" name="Commun. Biol.">
        <title>The genome of Shorea leprosula (Dipterocarpaceae) highlights the ecological relevance of drought in aseasonal tropical rainforests.</title>
        <authorList>
            <person name="Ng K.K.S."/>
            <person name="Kobayashi M.J."/>
            <person name="Fawcett J.A."/>
            <person name="Hatakeyama M."/>
            <person name="Paape T."/>
            <person name="Ng C.H."/>
            <person name="Ang C.C."/>
            <person name="Tnah L.H."/>
            <person name="Lee C.T."/>
            <person name="Nishiyama T."/>
            <person name="Sese J."/>
            <person name="O'Brien M.J."/>
            <person name="Copetti D."/>
            <person name="Mohd Noor M.I."/>
            <person name="Ong R.C."/>
            <person name="Putra M."/>
            <person name="Sireger I.Z."/>
            <person name="Indrioko S."/>
            <person name="Kosugi Y."/>
            <person name="Izuno A."/>
            <person name="Isagi Y."/>
            <person name="Lee S.L."/>
            <person name="Shimizu K.K."/>
        </authorList>
    </citation>
    <scope>NUCLEOTIDE SEQUENCE [LARGE SCALE GENOMIC DNA]</scope>
    <source>
        <strain evidence="24">214</strain>
    </source>
</reference>
<keyword evidence="9" id="KW-0547">Nucleotide-binding</keyword>
<proteinExistence type="predicted"/>
<dbReference type="GO" id="GO:0004674">
    <property type="term" value="F:protein serine/threonine kinase activity"/>
    <property type="evidence" value="ECO:0007669"/>
    <property type="project" value="UniProtKB-KW"/>
</dbReference>
<comment type="catalytic activity">
    <reaction evidence="16">
        <text>L-seryl-[protein] + ATP = O-phospho-L-seryl-[protein] + ADP + H(+)</text>
        <dbReference type="Rhea" id="RHEA:17989"/>
        <dbReference type="Rhea" id="RHEA-COMP:9863"/>
        <dbReference type="Rhea" id="RHEA-COMP:11604"/>
        <dbReference type="ChEBI" id="CHEBI:15378"/>
        <dbReference type="ChEBI" id="CHEBI:29999"/>
        <dbReference type="ChEBI" id="CHEBI:30616"/>
        <dbReference type="ChEBI" id="CHEBI:83421"/>
        <dbReference type="ChEBI" id="CHEBI:456216"/>
    </reaction>
</comment>
<evidence type="ECO:0000256" key="17">
    <source>
        <dbReference type="ARBA" id="ARBA00047951"/>
    </source>
</evidence>
<feature type="domain" description="Protein kinase" evidence="22">
    <location>
        <begin position="423"/>
        <end position="698"/>
    </location>
</feature>
<comment type="catalytic activity">
    <reaction evidence="17">
        <text>L-threonyl-[protein] + ATP = O-phospho-L-threonyl-[protein] + ADP + H(+)</text>
        <dbReference type="Rhea" id="RHEA:46608"/>
        <dbReference type="Rhea" id="RHEA-COMP:11060"/>
        <dbReference type="Rhea" id="RHEA-COMP:11605"/>
        <dbReference type="ChEBI" id="CHEBI:15378"/>
        <dbReference type="ChEBI" id="CHEBI:30013"/>
        <dbReference type="ChEBI" id="CHEBI:30616"/>
        <dbReference type="ChEBI" id="CHEBI:61977"/>
        <dbReference type="ChEBI" id="CHEBI:456216"/>
    </reaction>
</comment>
<evidence type="ECO:0000256" key="2">
    <source>
        <dbReference type="ARBA" id="ARBA00022527"/>
    </source>
</evidence>
<dbReference type="SUPFAM" id="SSF57196">
    <property type="entry name" value="EGF/Laminin"/>
    <property type="match status" value="1"/>
</dbReference>
<dbReference type="CDD" id="cd14066">
    <property type="entry name" value="STKc_IRAK"/>
    <property type="match status" value="1"/>
</dbReference>
<feature type="domain" description="EGF-like" evidence="23">
    <location>
        <begin position="295"/>
        <end position="334"/>
    </location>
</feature>
<dbReference type="CDD" id="cd00054">
    <property type="entry name" value="EGF_CA"/>
    <property type="match status" value="1"/>
</dbReference>
<comment type="subcellular location">
    <subcellularLocation>
        <location evidence="1">Membrane</location>
        <topology evidence="1">Single-pass type I membrane protein</topology>
    </subcellularLocation>
</comment>
<name>A0AAV5IH25_9ROSI</name>
<dbReference type="InterPro" id="IPR011009">
    <property type="entry name" value="Kinase-like_dom_sf"/>
</dbReference>
<dbReference type="Gene3D" id="3.30.200.20">
    <property type="entry name" value="Phosphorylase Kinase, domain 1"/>
    <property type="match status" value="1"/>
</dbReference>
<dbReference type="PROSITE" id="PS00108">
    <property type="entry name" value="PROTEIN_KINASE_ST"/>
    <property type="match status" value="1"/>
</dbReference>
<comment type="caution">
    <text evidence="24">The sequence shown here is derived from an EMBL/GenBank/DDBJ whole genome shotgun (WGS) entry which is preliminary data.</text>
</comment>
<keyword evidence="15" id="KW-0325">Glycoprotein</keyword>
<feature type="signal peptide" evidence="21">
    <location>
        <begin position="1"/>
        <end position="22"/>
    </location>
</feature>
<dbReference type="InterPro" id="IPR000152">
    <property type="entry name" value="EGF-type_Asp/Asn_hydroxyl_site"/>
</dbReference>
<dbReference type="InterPro" id="IPR000742">
    <property type="entry name" value="EGF"/>
</dbReference>
<dbReference type="GO" id="GO:0007166">
    <property type="term" value="P:cell surface receptor signaling pathway"/>
    <property type="evidence" value="ECO:0007669"/>
    <property type="project" value="InterPro"/>
</dbReference>
<dbReference type="GO" id="GO:0005509">
    <property type="term" value="F:calcium ion binding"/>
    <property type="evidence" value="ECO:0007669"/>
    <property type="project" value="InterPro"/>
</dbReference>
<keyword evidence="13 20" id="KW-0472">Membrane</keyword>
<dbReference type="InterPro" id="IPR045274">
    <property type="entry name" value="WAK-like"/>
</dbReference>
<evidence type="ECO:0000256" key="11">
    <source>
        <dbReference type="ARBA" id="ARBA00022840"/>
    </source>
</evidence>
<dbReference type="PROSITE" id="PS00010">
    <property type="entry name" value="ASX_HYDROXYL"/>
    <property type="match status" value="1"/>
</dbReference>
<dbReference type="Gene3D" id="2.10.25.10">
    <property type="entry name" value="Laminin"/>
    <property type="match status" value="2"/>
</dbReference>
<dbReference type="GO" id="GO:0005524">
    <property type="term" value="F:ATP binding"/>
    <property type="evidence" value="ECO:0007669"/>
    <property type="project" value="UniProtKB-KW"/>
</dbReference>
<keyword evidence="10" id="KW-0418">Kinase</keyword>
<dbReference type="PROSITE" id="PS01187">
    <property type="entry name" value="EGF_CA"/>
    <property type="match status" value="1"/>
</dbReference>
<feature type="domain" description="EGF-like" evidence="23">
    <location>
        <begin position="248"/>
        <end position="294"/>
    </location>
</feature>
<evidence type="ECO:0000256" key="12">
    <source>
        <dbReference type="ARBA" id="ARBA00022989"/>
    </source>
</evidence>
<feature type="transmembrane region" description="Helical" evidence="20">
    <location>
        <begin position="346"/>
        <end position="370"/>
    </location>
</feature>
<keyword evidence="7 21" id="KW-0732">Signal</keyword>
<evidence type="ECO:0000256" key="4">
    <source>
        <dbReference type="ARBA" id="ARBA00022553"/>
    </source>
</evidence>
<keyword evidence="25" id="KW-1185">Reference proteome</keyword>
<evidence type="ECO:0000256" key="9">
    <source>
        <dbReference type="ARBA" id="ARBA00022741"/>
    </source>
</evidence>
<keyword evidence="11" id="KW-0067">ATP-binding</keyword>
<dbReference type="InterPro" id="IPR001245">
    <property type="entry name" value="Ser-Thr/Tyr_kinase_cat_dom"/>
</dbReference>
<evidence type="ECO:0000256" key="18">
    <source>
        <dbReference type="ARBA" id="ARBA00058961"/>
    </source>
</evidence>
<dbReference type="Gene3D" id="1.10.510.10">
    <property type="entry name" value="Transferase(Phosphotransferase) domain 1"/>
    <property type="match status" value="1"/>
</dbReference>
<evidence type="ECO:0000256" key="14">
    <source>
        <dbReference type="ARBA" id="ARBA00023157"/>
    </source>
</evidence>
<evidence type="ECO:0000313" key="24">
    <source>
        <dbReference type="EMBL" id="GKU98415.1"/>
    </source>
</evidence>
<dbReference type="InterPro" id="IPR018097">
    <property type="entry name" value="EGF_Ca-bd_CS"/>
</dbReference>
<evidence type="ECO:0000256" key="6">
    <source>
        <dbReference type="ARBA" id="ARBA00022692"/>
    </source>
</evidence>
<evidence type="ECO:0000256" key="10">
    <source>
        <dbReference type="ARBA" id="ARBA00022777"/>
    </source>
</evidence>
<protein>
    <submittedName>
        <fullName evidence="24">Uncharacterized protein</fullName>
    </submittedName>
</protein>
<dbReference type="Pfam" id="PF07714">
    <property type="entry name" value="PK_Tyr_Ser-Thr"/>
    <property type="match status" value="1"/>
</dbReference>
<evidence type="ECO:0000256" key="13">
    <source>
        <dbReference type="ARBA" id="ARBA00023136"/>
    </source>
</evidence>
<keyword evidence="3 19" id="KW-0245">EGF-like domain</keyword>
<evidence type="ECO:0000256" key="8">
    <source>
        <dbReference type="ARBA" id="ARBA00022737"/>
    </source>
</evidence>
<keyword evidence="5" id="KW-0808">Transferase</keyword>
<dbReference type="GO" id="GO:0005886">
    <property type="term" value="C:plasma membrane"/>
    <property type="evidence" value="ECO:0007669"/>
    <property type="project" value="TreeGrafter"/>
</dbReference>
<evidence type="ECO:0000259" key="23">
    <source>
        <dbReference type="PROSITE" id="PS50026"/>
    </source>
</evidence>
<evidence type="ECO:0000256" key="19">
    <source>
        <dbReference type="PROSITE-ProRule" id="PRU00076"/>
    </source>
</evidence>
<evidence type="ECO:0000256" key="21">
    <source>
        <dbReference type="SAM" id="SignalP"/>
    </source>
</evidence>
<keyword evidence="8" id="KW-0677">Repeat</keyword>
<keyword evidence="6 20" id="KW-0812">Transmembrane</keyword>
<dbReference type="InterPro" id="IPR000719">
    <property type="entry name" value="Prot_kinase_dom"/>
</dbReference>
<dbReference type="FunFam" id="1.10.510.10:FF:000084">
    <property type="entry name" value="Wall-associated receptor kinase 2"/>
    <property type="match status" value="1"/>
</dbReference>
<dbReference type="PANTHER" id="PTHR27005">
    <property type="entry name" value="WALL-ASSOCIATED RECEPTOR KINASE-LIKE 21"/>
    <property type="match status" value="1"/>
</dbReference>
<dbReference type="SUPFAM" id="SSF56112">
    <property type="entry name" value="Protein kinase-like (PK-like)"/>
    <property type="match status" value="1"/>
</dbReference>
<evidence type="ECO:0000259" key="22">
    <source>
        <dbReference type="PROSITE" id="PS50011"/>
    </source>
</evidence>
<comment type="caution">
    <text evidence="19">Lacks conserved residue(s) required for the propagation of feature annotation.</text>
</comment>
<evidence type="ECO:0000256" key="5">
    <source>
        <dbReference type="ARBA" id="ARBA00022679"/>
    </source>
</evidence>
<keyword evidence="4" id="KW-0597">Phosphoprotein</keyword>
<dbReference type="InterPro" id="IPR049883">
    <property type="entry name" value="NOTCH1_EGF-like"/>
</dbReference>
<dbReference type="AlphaFoldDB" id="A0AAV5IH25"/>
<dbReference type="SMART" id="SM00179">
    <property type="entry name" value="EGF_CA"/>
    <property type="match status" value="2"/>
</dbReference>
<dbReference type="SMART" id="SM00181">
    <property type="entry name" value="EGF"/>
    <property type="match status" value="2"/>
</dbReference>
<feature type="chain" id="PRO_5043327336" evidence="21">
    <location>
        <begin position="23"/>
        <end position="743"/>
    </location>
</feature>
<evidence type="ECO:0000256" key="1">
    <source>
        <dbReference type="ARBA" id="ARBA00004479"/>
    </source>
</evidence>
<evidence type="ECO:0000256" key="20">
    <source>
        <dbReference type="SAM" id="Phobius"/>
    </source>
</evidence>
<sequence length="743" mass="82938">MGILERFWLVILIAAPLAAIVAEPAPIAKPDCQDKCGDVSIPYPFGTREGCYYNEDFLISCNDTSSPPLAFLDNSTINVINITLEGRVQIMNLIARDCYDKLGNQITVSGGSNRTGLRLNFNSIYTISDNENMFLAVGCDTGAEVTGFVQGDRRYTAGCKTICDRIDYVANDTCSSIGCCQISIAKGMSYMDITVRSYQSHKKVWTFNPCSYGFVVEQSQLDFSPKLLRELQNVSKLPMVLDWSIRDENDKCGKTEKAKACQGNSTCVPVDDNGYRCKCLDGYEGNPYLPSGCQDRDECSPPNRNPCKGGMICTNTEGNYTCSCPKGYHHVVINDEQGCVTVRRKWNLLLGGCLGFGVACLFTIGTWQSYKILKKRRKMKLQRQFFKQNGGLLLQQQLSSTMGNIEKTKIFSIKELEKATNYFNGNRILGQGGQGTVYKGMLVDGRIIAVKKSKGLDKAKVKEFINEVVILTQINHRNIVKLLGCCLETEVPLLVYEFIPNGTLFQYIHDENEDFPLTWERRVTIAAEVAGALSYLHSSASIPIYHRDVKSSNILLDEKYKAKVSDFGTSRLISIDQTHLTTNVKGTFGYLDPEYFQSSQFTEKSDVYSFGVVLVELLTGQKPISLTEVEEARGLAAHFILSMEQNNLFNILDPRVKESSDLEEITKVAKLAYQCLSLSGKKRPRMIEVAVELEQIYLLQNKSNGQQNHEKTSYVKIEATNQWDGASTSTLSLDIESLFSSES</sequence>
<dbReference type="Pfam" id="PF07645">
    <property type="entry name" value="EGF_CA"/>
    <property type="match status" value="1"/>
</dbReference>
<dbReference type="Proteomes" id="UP001054252">
    <property type="component" value="Unassembled WGS sequence"/>
</dbReference>
<keyword evidence="2" id="KW-0723">Serine/threonine-protein kinase</keyword>
<dbReference type="Pfam" id="PF13947">
    <property type="entry name" value="GUB_WAK_bind"/>
    <property type="match status" value="1"/>
</dbReference>
<dbReference type="PANTHER" id="PTHR27005:SF280">
    <property type="entry name" value="WALL-ASSOCIATED RECEPTOR KINASE-LIKE 8"/>
    <property type="match status" value="1"/>
</dbReference>
<dbReference type="InterPro" id="IPR008271">
    <property type="entry name" value="Ser/Thr_kinase_AS"/>
</dbReference>
<dbReference type="FunFam" id="3.30.200.20:FF:000043">
    <property type="entry name" value="Wall-associated receptor kinase 2"/>
    <property type="match status" value="1"/>
</dbReference>
<keyword evidence="14" id="KW-1015">Disulfide bond</keyword>
<gene>
    <name evidence="24" type="ORF">SLEP1_g11425</name>
</gene>
<dbReference type="PROSITE" id="PS50026">
    <property type="entry name" value="EGF_3"/>
    <property type="match status" value="2"/>
</dbReference>
<evidence type="ECO:0000256" key="16">
    <source>
        <dbReference type="ARBA" id="ARBA00047558"/>
    </source>
</evidence>
<dbReference type="PROSITE" id="PS50011">
    <property type="entry name" value="PROTEIN_KINASE_DOM"/>
    <property type="match status" value="1"/>
</dbReference>
<accession>A0AAV5IH25</accession>
<comment type="function">
    <text evidence="18">Serine/threonine-protein kinase that may function as a signaling receptor of extracellular matrix component. Binding to pectin may have significance in the control of cell expansion, morphogenesis and development.</text>
</comment>
<keyword evidence="12 20" id="KW-1133">Transmembrane helix</keyword>
<dbReference type="FunFam" id="2.10.25.10:FF:000038">
    <property type="entry name" value="Fibrillin 2"/>
    <property type="match status" value="1"/>
</dbReference>
<dbReference type="InterPro" id="IPR025287">
    <property type="entry name" value="WAK_GUB"/>
</dbReference>